<dbReference type="AlphaFoldDB" id="A0AAP3ALL4"/>
<evidence type="ECO:0000313" key="2">
    <source>
        <dbReference type="Proteomes" id="UP001205867"/>
    </source>
</evidence>
<dbReference type="PANTHER" id="PTHR42110:SF1">
    <property type="entry name" value="L-ASPARAGINASE, PUTATIVE (AFU_ORTHOLOGUE AFUA_3G11890)-RELATED"/>
    <property type="match status" value="1"/>
</dbReference>
<comment type="caution">
    <text evidence="1">The sequence shown here is derived from an EMBL/GenBank/DDBJ whole genome shotgun (WGS) entry which is preliminary data.</text>
</comment>
<sequence>MTHATIAPAGETFALSDAVELVETVRNGFVESRTAGAAVVTGPDGRVLAGLGPADALIYPRSTLKPFQAVASLRHGAALEGEALSIACGSHRGTLRHQALAERMLADAGLDASALRCPPAWPADTAEVVAQVRRDGEAAAATPLAFNCSGKHAGFLAACAASGHDVATYLDPAHPLQREVDAVIAEYCGEPVAHTGVDGCGAPAAVVSLAGLARGIGRVAAAPGRADADPHAAAVATAMLEHPWAVHGETSSNTVVMRELGLLAKAGADGVLVMAAPDGTAVAVKALDGGTRAGDLVALALLARFAPDHVDRATLPGVLAAVVPPVLGRGEPVGEIRLAAPVRDLVGDVLPAFEAGA</sequence>
<dbReference type="Proteomes" id="UP001205867">
    <property type="component" value="Unassembled WGS sequence"/>
</dbReference>
<organism evidence="1 2">
    <name type="scientific">Micrococcus luteus</name>
    <name type="common">Micrococcus lysodeikticus</name>
    <dbReference type="NCBI Taxonomy" id="1270"/>
    <lineage>
        <taxon>Bacteria</taxon>
        <taxon>Bacillati</taxon>
        <taxon>Actinomycetota</taxon>
        <taxon>Actinomycetes</taxon>
        <taxon>Micrococcales</taxon>
        <taxon>Micrococcaceae</taxon>
        <taxon>Micrococcus</taxon>
    </lineage>
</organism>
<reference evidence="1" key="1">
    <citation type="submission" date="2023-06" db="EMBL/GenBank/DDBJ databases">
        <title>lsaBGC provides a comprehensive framework for evolutionary analysis of biosynthetic gene clusters within focal taxa.</title>
        <authorList>
            <person name="Salamzade R."/>
            <person name="Sandstrom S."/>
            <person name="Kalan L.R."/>
        </authorList>
    </citation>
    <scope>NUCLEOTIDE SEQUENCE</scope>
    <source>
        <strain evidence="1">P3-SID899</strain>
    </source>
</reference>
<dbReference type="Pfam" id="PF06089">
    <property type="entry name" value="Asparaginase_II"/>
    <property type="match status" value="1"/>
</dbReference>
<evidence type="ECO:0000313" key="1">
    <source>
        <dbReference type="EMBL" id="MCV7629747.1"/>
    </source>
</evidence>
<dbReference type="EMBL" id="JALXKZ020000035">
    <property type="protein sequence ID" value="MCV7629747.1"/>
    <property type="molecule type" value="Genomic_DNA"/>
</dbReference>
<proteinExistence type="predicted"/>
<name>A0AAP3ALL4_MICLU</name>
<protein>
    <submittedName>
        <fullName evidence="1">Asparaginase</fullName>
    </submittedName>
</protein>
<accession>A0AAP3ALL4</accession>
<dbReference type="InterPro" id="IPR010349">
    <property type="entry name" value="Asparaginase_II"/>
</dbReference>
<gene>
    <name evidence="1" type="ORF">M3A82_010440</name>
</gene>
<dbReference type="PANTHER" id="PTHR42110">
    <property type="entry name" value="L-ASPARAGINASE, PUTATIVE (AFU_ORTHOLOGUE AFUA_3G11890)-RELATED"/>
    <property type="match status" value="1"/>
</dbReference>